<dbReference type="RefSeq" id="WP_146520014.1">
    <property type="nucleotide sequence ID" value="NZ_SJPN01000003.1"/>
</dbReference>
<dbReference type="Proteomes" id="UP000320176">
    <property type="component" value="Unassembled WGS sequence"/>
</dbReference>
<dbReference type="EMBL" id="SJPN01000003">
    <property type="protein sequence ID" value="TWU04623.1"/>
    <property type="molecule type" value="Genomic_DNA"/>
</dbReference>
<dbReference type="Pfam" id="PF07617">
    <property type="entry name" value="DUF1579"/>
    <property type="match status" value="1"/>
</dbReference>
<dbReference type="OrthoDB" id="512336at2"/>
<gene>
    <name evidence="1" type="ORF">Pla52n_26650</name>
</gene>
<evidence type="ECO:0000313" key="2">
    <source>
        <dbReference type="Proteomes" id="UP000320176"/>
    </source>
</evidence>
<comment type="caution">
    <text evidence="1">The sequence shown here is derived from an EMBL/GenBank/DDBJ whole genome shotgun (WGS) entry which is preliminary data.</text>
</comment>
<protein>
    <recommendedName>
        <fullName evidence="3">DUF1579 domain-containing protein</fullName>
    </recommendedName>
</protein>
<keyword evidence="2" id="KW-1185">Reference proteome</keyword>
<name>A0A5C6AXG0_9BACT</name>
<sequence>MKTLVLTTLILSLVCFHEPACGQESPAMPKPTQEHEWLVKFVGEWTTESKATMAPDQPPMQCTGTLTSRKLGGFWVLNEMKGEWSGDPMTGVQTIGYDEGKQKYVGTWVDSATAFMWQYTGNVDATGKVLTLEADGPNFMGDGKLTKFQDIYEFKSADEISMTSRMLDANGDWVTFMSGAAKRVK</sequence>
<evidence type="ECO:0000313" key="1">
    <source>
        <dbReference type="EMBL" id="TWU04623.1"/>
    </source>
</evidence>
<organism evidence="1 2">
    <name type="scientific">Stieleria varia</name>
    <dbReference type="NCBI Taxonomy" id="2528005"/>
    <lineage>
        <taxon>Bacteria</taxon>
        <taxon>Pseudomonadati</taxon>
        <taxon>Planctomycetota</taxon>
        <taxon>Planctomycetia</taxon>
        <taxon>Pirellulales</taxon>
        <taxon>Pirellulaceae</taxon>
        <taxon>Stieleria</taxon>
    </lineage>
</organism>
<reference evidence="1 2" key="1">
    <citation type="submission" date="2019-02" db="EMBL/GenBank/DDBJ databases">
        <title>Deep-cultivation of Planctomycetes and their phenomic and genomic characterization uncovers novel biology.</title>
        <authorList>
            <person name="Wiegand S."/>
            <person name="Jogler M."/>
            <person name="Boedeker C."/>
            <person name="Pinto D."/>
            <person name="Vollmers J."/>
            <person name="Rivas-Marin E."/>
            <person name="Kohn T."/>
            <person name="Peeters S.H."/>
            <person name="Heuer A."/>
            <person name="Rast P."/>
            <person name="Oberbeckmann S."/>
            <person name="Bunk B."/>
            <person name="Jeske O."/>
            <person name="Meyerdierks A."/>
            <person name="Storesund J.E."/>
            <person name="Kallscheuer N."/>
            <person name="Luecker S."/>
            <person name="Lage O.M."/>
            <person name="Pohl T."/>
            <person name="Merkel B.J."/>
            <person name="Hornburger P."/>
            <person name="Mueller R.-W."/>
            <person name="Bruemmer F."/>
            <person name="Labrenz M."/>
            <person name="Spormann A.M."/>
            <person name="Op Den Camp H."/>
            <person name="Overmann J."/>
            <person name="Amann R."/>
            <person name="Jetten M.S.M."/>
            <person name="Mascher T."/>
            <person name="Medema M.H."/>
            <person name="Devos D.P."/>
            <person name="Kaster A.-K."/>
            <person name="Ovreas L."/>
            <person name="Rohde M."/>
            <person name="Galperin M.Y."/>
            <person name="Jogler C."/>
        </authorList>
    </citation>
    <scope>NUCLEOTIDE SEQUENCE [LARGE SCALE GENOMIC DNA]</scope>
    <source>
        <strain evidence="1 2">Pla52n</strain>
    </source>
</reference>
<accession>A0A5C6AXG0</accession>
<dbReference type="InterPro" id="IPR011473">
    <property type="entry name" value="DUF1579"/>
</dbReference>
<evidence type="ECO:0008006" key="3">
    <source>
        <dbReference type="Google" id="ProtNLM"/>
    </source>
</evidence>
<proteinExistence type="predicted"/>
<dbReference type="AlphaFoldDB" id="A0A5C6AXG0"/>